<dbReference type="InterPro" id="IPR009061">
    <property type="entry name" value="DNA-bd_dom_put_sf"/>
</dbReference>
<protein>
    <submittedName>
        <fullName evidence="3">MerR family transcriptional regulator</fullName>
    </submittedName>
</protein>
<dbReference type="PANTHER" id="PTHR30204:SF98">
    <property type="entry name" value="HTH-TYPE TRANSCRIPTIONAL REGULATOR ADHR"/>
    <property type="match status" value="1"/>
</dbReference>
<comment type="caution">
    <text evidence="3">The sequence shown here is derived from an EMBL/GenBank/DDBJ whole genome shotgun (WGS) entry which is preliminary data.</text>
</comment>
<gene>
    <name evidence="3" type="ORF">IHE71_07065</name>
</gene>
<evidence type="ECO:0000256" key="1">
    <source>
        <dbReference type="ARBA" id="ARBA00023125"/>
    </source>
</evidence>
<dbReference type="InterPro" id="IPR047057">
    <property type="entry name" value="MerR_fam"/>
</dbReference>
<keyword evidence="4" id="KW-1185">Reference proteome</keyword>
<dbReference type="Proteomes" id="UP000625527">
    <property type="component" value="Unassembled WGS sequence"/>
</dbReference>
<proteinExistence type="predicted"/>
<keyword evidence="1" id="KW-0238">DNA-binding</keyword>
<name>A0ABR9MVQ2_9MICO</name>
<dbReference type="RefSeq" id="WP_192862037.1">
    <property type="nucleotide sequence ID" value="NZ_JADAQT010000065.1"/>
</dbReference>
<reference evidence="3 4" key="1">
    <citation type="submission" date="2020-10" db="EMBL/GenBank/DDBJ databases">
        <title>Myceligenerans pegani sp. nov., an endophytic actinomycete isolated from Peganum harmala L. in Xinjiang, China.</title>
        <authorList>
            <person name="Xin L."/>
        </authorList>
    </citation>
    <scope>NUCLEOTIDE SEQUENCE [LARGE SCALE GENOMIC DNA]</scope>
    <source>
        <strain evidence="3 4">TRM65318</strain>
    </source>
</reference>
<sequence>MKMAELSARTGVAAPTIRYYIREGLVPQGKLTSPNQAVYDESHVRALRLTRALVGVGGLAVEQARKVLAHLAEKEGNTYAILGSTQYALTPPSVPRDDDASFRAAERVDALIAAHGWSVRPDNPARTTLAEALVSLEALGVTAVTDMLDTYAAAAEGLARDEIERLFETTADESRVVGVIAFDILGDRLLSALRRLAQEDATVKRLNADAGDA</sequence>
<dbReference type="PROSITE" id="PS50937">
    <property type="entry name" value="HTH_MERR_2"/>
    <property type="match status" value="1"/>
</dbReference>
<dbReference type="InterPro" id="IPR000551">
    <property type="entry name" value="MerR-type_HTH_dom"/>
</dbReference>
<evidence type="ECO:0000313" key="4">
    <source>
        <dbReference type="Proteomes" id="UP000625527"/>
    </source>
</evidence>
<dbReference type="SMART" id="SM00422">
    <property type="entry name" value="HTH_MERR"/>
    <property type="match status" value="1"/>
</dbReference>
<accession>A0ABR9MVQ2</accession>
<dbReference type="PANTHER" id="PTHR30204">
    <property type="entry name" value="REDOX-CYCLING DRUG-SENSING TRANSCRIPTIONAL ACTIVATOR SOXR"/>
    <property type="match status" value="1"/>
</dbReference>
<evidence type="ECO:0000313" key="3">
    <source>
        <dbReference type="EMBL" id="MBE1875464.1"/>
    </source>
</evidence>
<evidence type="ECO:0000259" key="2">
    <source>
        <dbReference type="PROSITE" id="PS50937"/>
    </source>
</evidence>
<dbReference type="SUPFAM" id="SSF46955">
    <property type="entry name" value="Putative DNA-binding domain"/>
    <property type="match status" value="1"/>
</dbReference>
<organism evidence="3 4">
    <name type="scientific">Myceligenerans pegani</name>
    <dbReference type="NCBI Taxonomy" id="2776917"/>
    <lineage>
        <taxon>Bacteria</taxon>
        <taxon>Bacillati</taxon>
        <taxon>Actinomycetota</taxon>
        <taxon>Actinomycetes</taxon>
        <taxon>Micrococcales</taxon>
        <taxon>Promicromonosporaceae</taxon>
        <taxon>Myceligenerans</taxon>
    </lineage>
</organism>
<dbReference type="EMBL" id="JADAQT010000065">
    <property type="protein sequence ID" value="MBE1875464.1"/>
    <property type="molecule type" value="Genomic_DNA"/>
</dbReference>
<feature type="domain" description="HTH merR-type" evidence="2">
    <location>
        <begin position="1"/>
        <end position="70"/>
    </location>
</feature>
<dbReference type="Gene3D" id="1.10.1660.10">
    <property type="match status" value="1"/>
</dbReference>
<dbReference type="Pfam" id="PF13411">
    <property type="entry name" value="MerR_1"/>
    <property type="match status" value="1"/>
</dbReference>